<feature type="compositionally biased region" description="Basic and acidic residues" evidence="1">
    <location>
        <begin position="224"/>
        <end position="235"/>
    </location>
</feature>
<evidence type="ECO:0000313" key="3">
    <source>
        <dbReference type="Proteomes" id="UP001234178"/>
    </source>
</evidence>
<dbReference type="Proteomes" id="UP001234178">
    <property type="component" value="Unassembled WGS sequence"/>
</dbReference>
<feature type="compositionally biased region" description="Basic and acidic residues" evidence="1">
    <location>
        <begin position="243"/>
        <end position="254"/>
    </location>
</feature>
<proteinExistence type="predicted"/>
<keyword evidence="3" id="KW-1185">Reference proteome</keyword>
<evidence type="ECO:0000256" key="1">
    <source>
        <dbReference type="SAM" id="MobiDB-lite"/>
    </source>
</evidence>
<name>A0ABR0AS26_9CRUS</name>
<reference evidence="2 3" key="1">
    <citation type="journal article" date="2023" name="Nucleic Acids Res.">
        <title>The hologenome of Daphnia magna reveals possible DNA methylation and microbiome-mediated evolution of the host genome.</title>
        <authorList>
            <person name="Chaturvedi A."/>
            <person name="Li X."/>
            <person name="Dhandapani V."/>
            <person name="Marshall H."/>
            <person name="Kissane S."/>
            <person name="Cuenca-Cambronero M."/>
            <person name="Asole G."/>
            <person name="Calvet F."/>
            <person name="Ruiz-Romero M."/>
            <person name="Marangio P."/>
            <person name="Guigo R."/>
            <person name="Rago D."/>
            <person name="Mirbahai L."/>
            <person name="Eastwood N."/>
            <person name="Colbourne J.K."/>
            <person name="Zhou J."/>
            <person name="Mallon E."/>
            <person name="Orsini L."/>
        </authorList>
    </citation>
    <scope>NUCLEOTIDE SEQUENCE [LARGE SCALE GENOMIC DNA]</scope>
    <source>
        <strain evidence="2">LRV0_1</strain>
    </source>
</reference>
<evidence type="ECO:0000313" key="2">
    <source>
        <dbReference type="EMBL" id="KAK4027923.1"/>
    </source>
</evidence>
<feature type="region of interest" description="Disordered" evidence="1">
    <location>
        <begin position="209"/>
        <end position="256"/>
    </location>
</feature>
<organism evidence="2 3">
    <name type="scientific">Daphnia magna</name>
    <dbReference type="NCBI Taxonomy" id="35525"/>
    <lineage>
        <taxon>Eukaryota</taxon>
        <taxon>Metazoa</taxon>
        <taxon>Ecdysozoa</taxon>
        <taxon>Arthropoda</taxon>
        <taxon>Crustacea</taxon>
        <taxon>Branchiopoda</taxon>
        <taxon>Diplostraca</taxon>
        <taxon>Cladocera</taxon>
        <taxon>Anomopoda</taxon>
        <taxon>Daphniidae</taxon>
        <taxon>Daphnia</taxon>
    </lineage>
</organism>
<sequence>MAHLLNEVCQNLSASYGQKGFRVCGLYPWNPDAVKHGSNSKKKPLASVQLTEVHASRLPSDCTCSSLNPINSGHAIMAEFEKNISPVTIDRFIQFLGKEEQGELVSKMVDQLSDVDRVKNDLWKDLIQRYFGCIRGNNTMLIFALSSSCCIHIQAFVKPVLRPPTNMVLRNNLFSSGRTPKKRIQLLPVTVGLRRPQLYPVEKAREYHPQRSIQTAETAGTLPRAEKTRRQKTEAVLEASTRGAEERTVTEPRRAKAAGGSVGDYLKWRIVKYKKLRIDPYPSLDLNSEPLSCDCCLHPQGY</sequence>
<accession>A0ABR0AS26</accession>
<protein>
    <submittedName>
        <fullName evidence="2">Uncharacterized protein</fullName>
    </submittedName>
</protein>
<comment type="caution">
    <text evidence="2">The sequence shown here is derived from an EMBL/GenBank/DDBJ whole genome shotgun (WGS) entry which is preliminary data.</text>
</comment>
<dbReference type="EMBL" id="JAOYFB010000038">
    <property type="protein sequence ID" value="KAK4027923.1"/>
    <property type="molecule type" value="Genomic_DNA"/>
</dbReference>
<gene>
    <name evidence="2" type="ORF">OUZ56_017064</name>
</gene>